<feature type="region of interest" description="Disordered" evidence="1">
    <location>
        <begin position="132"/>
        <end position="203"/>
    </location>
</feature>
<organism evidence="2 3">
    <name type="scientific">Citrus sinensis</name>
    <name type="common">Sweet orange</name>
    <name type="synonym">Citrus aurantium var. sinensis</name>
    <dbReference type="NCBI Taxonomy" id="2711"/>
    <lineage>
        <taxon>Eukaryota</taxon>
        <taxon>Viridiplantae</taxon>
        <taxon>Streptophyta</taxon>
        <taxon>Embryophyta</taxon>
        <taxon>Tracheophyta</taxon>
        <taxon>Spermatophyta</taxon>
        <taxon>Magnoliopsida</taxon>
        <taxon>eudicotyledons</taxon>
        <taxon>Gunneridae</taxon>
        <taxon>Pentapetalae</taxon>
        <taxon>rosids</taxon>
        <taxon>malvids</taxon>
        <taxon>Sapindales</taxon>
        <taxon>Rutaceae</taxon>
        <taxon>Aurantioideae</taxon>
        <taxon>Citrus</taxon>
    </lineage>
</organism>
<dbReference type="AlphaFoldDB" id="A0A067D976"/>
<keyword evidence="3" id="KW-1185">Reference proteome</keyword>
<feature type="compositionally biased region" description="Acidic residues" evidence="1">
    <location>
        <begin position="192"/>
        <end position="203"/>
    </location>
</feature>
<dbReference type="EMBL" id="KK786488">
    <property type="protein sequence ID" value="KDO39554.1"/>
    <property type="molecule type" value="Genomic_DNA"/>
</dbReference>
<accession>A0A067D976</accession>
<evidence type="ECO:0000256" key="1">
    <source>
        <dbReference type="SAM" id="MobiDB-lite"/>
    </source>
</evidence>
<dbReference type="PANTHER" id="PTHR31286">
    <property type="entry name" value="GLYCINE-RICH CELL WALL STRUCTURAL PROTEIN 1.8-LIKE"/>
    <property type="match status" value="1"/>
</dbReference>
<dbReference type="Proteomes" id="UP000027120">
    <property type="component" value="Unassembled WGS sequence"/>
</dbReference>
<evidence type="ECO:0008006" key="4">
    <source>
        <dbReference type="Google" id="ProtNLM"/>
    </source>
</evidence>
<protein>
    <recommendedName>
        <fullName evidence="4">DUF4283 domain-containing protein</fullName>
    </recommendedName>
</protein>
<evidence type="ECO:0000313" key="2">
    <source>
        <dbReference type="EMBL" id="KDO39554.1"/>
    </source>
</evidence>
<proteinExistence type="predicted"/>
<dbReference type="InterPro" id="IPR040256">
    <property type="entry name" value="At4g02000-like"/>
</dbReference>
<evidence type="ECO:0000313" key="3">
    <source>
        <dbReference type="Proteomes" id="UP000027120"/>
    </source>
</evidence>
<reference evidence="2 3" key="1">
    <citation type="submission" date="2014-04" db="EMBL/GenBank/DDBJ databases">
        <authorList>
            <consortium name="International Citrus Genome Consortium"/>
            <person name="Gmitter F."/>
            <person name="Chen C."/>
            <person name="Farmerie W."/>
            <person name="Harkins T."/>
            <person name="Desany B."/>
            <person name="Mohiuddin M."/>
            <person name="Kodira C."/>
            <person name="Borodovsky M."/>
            <person name="Lomsadze A."/>
            <person name="Burns P."/>
            <person name="Jenkins J."/>
            <person name="Prochnik S."/>
            <person name="Shu S."/>
            <person name="Chapman J."/>
            <person name="Pitluck S."/>
            <person name="Schmutz J."/>
            <person name="Rokhsar D."/>
        </authorList>
    </citation>
    <scope>NUCLEOTIDE SEQUENCE</scope>
</reference>
<name>A0A067D976_CITSI</name>
<dbReference type="PANTHER" id="PTHR31286:SF60">
    <property type="entry name" value="PROTEIN, PUTATIVE-RELATED"/>
    <property type="match status" value="1"/>
</dbReference>
<sequence length="304" mass="34312">MAWSGGTCSLPSGVFRLYQWKKDFDPYNPALHTHAQVWVHLYGLSQENWDPITLLEIAFDGDLSENPPPQILVEREEYSFEITVYYENLPSQCPVCSFLRHNASNCSRNRETANATHEPAKNPLKRVFRPFPSIEAVQNPSPDKVVEKATGGSEASPPQSSNPRIVVHKPASLVDTSLRQSEIDPLTSETYCPEDEDLSQGDPPEDVSMKNHQMADPSLMIHSTHQLEPPIEPPITTDQMTMSPTATSLLSREIQTIVDFTKNASLVDEDSFQTVHKHKKWKVRARSLLSEPYFARRSGQNMEK</sequence>
<gene>
    <name evidence="2" type="ORF">CISIN_1g036881mg</name>
</gene>